<dbReference type="Pfam" id="PF01497">
    <property type="entry name" value="Peripla_BP_2"/>
    <property type="match status" value="1"/>
</dbReference>
<dbReference type="KEGG" id="sted:SPTER_07380"/>
<dbReference type="PANTHER" id="PTHR30535:SF34">
    <property type="entry name" value="MOLYBDATE-BINDING PROTEIN MOLA"/>
    <property type="match status" value="1"/>
</dbReference>
<dbReference type="Gene3D" id="3.40.50.1980">
    <property type="entry name" value="Nitrogenase molybdenum iron protein domain"/>
    <property type="match status" value="2"/>
</dbReference>
<dbReference type="SUPFAM" id="SSF53807">
    <property type="entry name" value="Helical backbone' metal receptor"/>
    <property type="match status" value="1"/>
</dbReference>
<accession>A0A517DQ22</accession>
<evidence type="ECO:0000313" key="4">
    <source>
        <dbReference type="Proteomes" id="UP000320776"/>
    </source>
</evidence>
<dbReference type="AlphaFoldDB" id="A0A517DQ22"/>
<feature type="domain" description="Fe/B12 periplasmic-binding" evidence="2">
    <location>
        <begin position="56"/>
        <end position="335"/>
    </location>
</feature>
<protein>
    <recommendedName>
        <fullName evidence="2">Fe/B12 periplasmic-binding domain-containing protein</fullName>
    </recommendedName>
</protein>
<dbReference type="GO" id="GO:0071281">
    <property type="term" value="P:cellular response to iron ion"/>
    <property type="evidence" value="ECO:0007669"/>
    <property type="project" value="TreeGrafter"/>
</dbReference>
<evidence type="ECO:0000256" key="1">
    <source>
        <dbReference type="ARBA" id="ARBA00008814"/>
    </source>
</evidence>
<sequence>MTKRTMVLGCILLLIIAGGFLGITKQQTAVPGLQAATRTVVDQLGRTVIIPAEPQRIVCLQHHTLDIILELQAGDKLVGVINKWQNLISPRLSDIYPRLKDLPTPGDLETVNLEALTNLNPDLVLVTHYMPKNVIEQIEKLGIPVIAISLYKADYEQASKLNPKLKDPDNAYTEGFKEGVALIGSVVGREQKAAELVDYTLKSRELVKTRLSGLVGQRVSSYMANPDMYTYGTGKYTQVIIERAGGRNVAEEIDGYKQVTMEQIMKWNPEVIFVQDRYKKVAAEIRTNPAWQEIDAVKNDRVYVAPEYAKPWGHPCPESMALGELWLAKKLHPEKFSDIDLQEKANDFYITFYGVPYTGDH</sequence>
<keyword evidence="4" id="KW-1185">Reference proteome</keyword>
<dbReference type="RefSeq" id="WP_211367438.1">
    <property type="nucleotide sequence ID" value="NZ_CP036259.1"/>
</dbReference>
<dbReference type="CDD" id="cd01142">
    <property type="entry name" value="TroA_e"/>
    <property type="match status" value="1"/>
</dbReference>
<evidence type="ECO:0000313" key="3">
    <source>
        <dbReference type="EMBL" id="QDR79463.1"/>
    </source>
</evidence>
<dbReference type="InterPro" id="IPR050902">
    <property type="entry name" value="ABC_Transporter_SBP"/>
</dbReference>
<comment type="similarity">
    <text evidence="1">Belongs to the bacterial solute-binding protein 8 family.</text>
</comment>
<name>A0A517DQ22_9FIRM</name>
<evidence type="ECO:0000259" key="2">
    <source>
        <dbReference type="PROSITE" id="PS50983"/>
    </source>
</evidence>
<dbReference type="PROSITE" id="PS50983">
    <property type="entry name" value="FE_B12_PBP"/>
    <property type="match status" value="1"/>
</dbReference>
<dbReference type="EMBL" id="CP036259">
    <property type="protein sequence ID" value="QDR79463.1"/>
    <property type="molecule type" value="Genomic_DNA"/>
</dbReference>
<dbReference type="InterPro" id="IPR002491">
    <property type="entry name" value="ABC_transptr_periplasmic_BD"/>
</dbReference>
<reference evidence="3 4" key="1">
    <citation type="submission" date="2019-02" db="EMBL/GenBank/DDBJ databases">
        <title>Closed genome of Sporomusa termitida DSM 4440.</title>
        <authorList>
            <person name="Poehlein A."/>
            <person name="Daniel R."/>
        </authorList>
    </citation>
    <scope>NUCLEOTIDE SEQUENCE [LARGE SCALE GENOMIC DNA]</scope>
    <source>
        <strain evidence="3 4">DSM 4440</strain>
    </source>
</reference>
<organism evidence="3 4">
    <name type="scientific">Sporomusa termitida</name>
    <dbReference type="NCBI Taxonomy" id="2377"/>
    <lineage>
        <taxon>Bacteria</taxon>
        <taxon>Bacillati</taxon>
        <taxon>Bacillota</taxon>
        <taxon>Negativicutes</taxon>
        <taxon>Selenomonadales</taxon>
        <taxon>Sporomusaceae</taxon>
        <taxon>Sporomusa</taxon>
    </lineage>
</organism>
<proteinExistence type="inferred from homology"/>
<gene>
    <name evidence="3" type="ORF">SPTER_07380</name>
</gene>
<dbReference type="PANTHER" id="PTHR30535">
    <property type="entry name" value="VITAMIN B12-BINDING PROTEIN"/>
    <property type="match status" value="1"/>
</dbReference>
<dbReference type="Proteomes" id="UP000320776">
    <property type="component" value="Chromosome"/>
</dbReference>